<dbReference type="Pfam" id="PF00093">
    <property type="entry name" value="VWC"/>
    <property type="match status" value="2"/>
</dbReference>
<comment type="caution">
    <text evidence="2">The sequence shown here is derived from an EMBL/GenBank/DDBJ whole genome shotgun (WGS) entry which is preliminary data.</text>
</comment>
<dbReference type="EMBL" id="JAIPUX010005290">
    <property type="protein sequence ID" value="KAH0615788.1"/>
    <property type="molecule type" value="Genomic_DNA"/>
</dbReference>
<dbReference type="SUPFAM" id="SSF57603">
    <property type="entry name" value="FnI-like domain"/>
    <property type="match status" value="3"/>
</dbReference>
<keyword evidence="3" id="KW-1185">Reference proteome</keyword>
<feature type="domain" description="VWFC" evidence="1">
    <location>
        <begin position="57"/>
        <end position="162"/>
    </location>
</feature>
<dbReference type="Gene3D" id="2.10.70.10">
    <property type="entry name" value="Complement Module, domain 1"/>
    <property type="match status" value="1"/>
</dbReference>
<dbReference type="PROSITE" id="PS01208">
    <property type="entry name" value="VWFC_1"/>
    <property type="match status" value="1"/>
</dbReference>
<sequence>MAKHGTEWTGSGCTTCSCANGEVFCNPKPCLDIPCERSQVKSDSREECCPQCLGSGETCSFDGKIFQDGEEWRFSQCAKCICRNGTVECFTVLCQPVLCNEELVGRADAKFLSVGQAVKNWRRQSKRKGLEKAKGGCDSLCSYGYRGESVIVPAGKCCPECTPKSCSVSGRAYEDEELVHLEGKCCPECISRGRPCVYKEHTKDSGEKWKEDLCHECECWDSEVVCYAQSCPTCPSGSVAVAVPGECCPQCQPGQCHSDCLTCSQSFDRCDNCRDITKKLQNGHCVASCGSGFYEDTGLCLAKEDHAKLILQCETIMILLVRLPEISAVASQS</sequence>
<dbReference type="SMART" id="SM00214">
    <property type="entry name" value="VWC"/>
    <property type="match status" value="3"/>
</dbReference>
<gene>
    <name evidence="2" type="ORF">JD844_026282</name>
</gene>
<dbReference type="PROSITE" id="PS51257">
    <property type="entry name" value="PROKAR_LIPOPROTEIN"/>
    <property type="match status" value="1"/>
</dbReference>
<dbReference type="InterPro" id="IPR001007">
    <property type="entry name" value="VWF_dom"/>
</dbReference>
<feature type="domain" description="VWFC" evidence="1">
    <location>
        <begin position="194"/>
        <end position="252"/>
    </location>
</feature>
<feature type="domain" description="VWFC" evidence="1">
    <location>
        <begin position="1"/>
        <end position="53"/>
    </location>
</feature>
<evidence type="ECO:0000313" key="3">
    <source>
        <dbReference type="Proteomes" id="UP000826234"/>
    </source>
</evidence>
<reference evidence="2 3" key="1">
    <citation type="journal article" date="2022" name="Gigascience">
        <title>A chromosome-level genome assembly and annotation of the desert horned lizard, Phrynosoma platyrhinos, provides insight into chromosomal rearrangements among reptiles.</title>
        <authorList>
            <person name="Koochekian N."/>
            <person name="Ascanio A."/>
            <person name="Farleigh K."/>
            <person name="Card D.C."/>
            <person name="Schield D.R."/>
            <person name="Castoe T.A."/>
            <person name="Jezkova T."/>
        </authorList>
    </citation>
    <scope>NUCLEOTIDE SEQUENCE [LARGE SCALE GENOMIC DNA]</scope>
    <source>
        <strain evidence="2">NK-2021</strain>
    </source>
</reference>
<evidence type="ECO:0000259" key="1">
    <source>
        <dbReference type="PROSITE" id="PS50184"/>
    </source>
</evidence>
<dbReference type="Gene3D" id="6.20.200.20">
    <property type="match status" value="2"/>
</dbReference>
<proteinExistence type="predicted"/>
<dbReference type="PROSITE" id="PS50184">
    <property type="entry name" value="VWFC_2"/>
    <property type="match status" value="3"/>
</dbReference>
<dbReference type="InterPro" id="IPR052624">
    <property type="entry name" value="CRIM1"/>
</dbReference>
<accession>A0ABQ7SEV7</accession>
<protein>
    <recommendedName>
        <fullName evidence="1">VWFC domain-containing protein</fullName>
    </recommendedName>
</protein>
<organism evidence="2 3">
    <name type="scientific">Phrynosoma platyrhinos</name>
    <name type="common">Desert horned lizard</name>
    <dbReference type="NCBI Taxonomy" id="52577"/>
    <lineage>
        <taxon>Eukaryota</taxon>
        <taxon>Metazoa</taxon>
        <taxon>Chordata</taxon>
        <taxon>Craniata</taxon>
        <taxon>Vertebrata</taxon>
        <taxon>Euteleostomi</taxon>
        <taxon>Lepidosauria</taxon>
        <taxon>Squamata</taxon>
        <taxon>Bifurcata</taxon>
        <taxon>Unidentata</taxon>
        <taxon>Episquamata</taxon>
        <taxon>Toxicofera</taxon>
        <taxon>Iguania</taxon>
        <taxon>Phrynosomatidae</taxon>
        <taxon>Phrynosomatinae</taxon>
        <taxon>Phrynosoma</taxon>
    </lineage>
</organism>
<evidence type="ECO:0000313" key="2">
    <source>
        <dbReference type="EMBL" id="KAH0615788.1"/>
    </source>
</evidence>
<name>A0ABQ7SEV7_PHRPL</name>
<dbReference type="PANTHER" id="PTHR46439">
    <property type="entry name" value="CYSTEINE-RICH MOTOR NEURON 1 PROTEIN"/>
    <property type="match status" value="1"/>
</dbReference>
<dbReference type="Proteomes" id="UP000826234">
    <property type="component" value="Unassembled WGS sequence"/>
</dbReference>